<organism evidence="2 3">
    <name type="scientific">Marinobacter adhaerens</name>
    <dbReference type="NCBI Taxonomy" id="1033846"/>
    <lineage>
        <taxon>Bacteria</taxon>
        <taxon>Pseudomonadati</taxon>
        <taxon>Pseudomonadota</taxon>
        <taxon>Gammaproteobacteria</taxon>
        <taxon>Pseudomonadales</taxon>
        <taxon>Marinobacteraceae</taxon>
        <taxon>Marinobacter</taxon>
    </lineage>
</organism>
<dbReference type="GO" id="GO:0003677">
    <property type="term" value="F:DNA binding"/>
    <property type="evidence" value="ECO:0007669"/>
    <property type="project" value="InterPro"/>
</dbReference>
<reference evidence="2 3" key="1">
    <citation type="submission" date="2020-03" db="EMBL/GenBank/DDBJ databases">
        <title>Metagenomic, metatranscriptomic, and metabolomic analyses revealed the key microbes and metabolic features during the fermentation of ganjang, Korean traditional soy sauce.</title>
        <authorList>
            <person name="Chun B.H."/>
            <person name="Jeon C.O."/>
        </authorList>
    </citation>
    <scope>NUCLEOTIDE SEQUENCE [LARGE SCALE GENOMIC DNA]</scope>
    <source>
        <strain evidence="2 3">KG14</strain>
    </source>
</reference>
<feature type="region of interest" description="Disordered" evidence="1">
    <location>
        <begin position="1"/>
        <end position="22"/>
    </location>
</feature>
<name>A0A851HU93_9GAMM</name>
<gene>
    <name evidence="2" type="ORF">HLV39_04950</name>
</gene>
<keyword evidence="3" id="KW-1185">Reference proteome</keyword>
<dbReference type="SUPFAM" id="SSF102400">
    <property type="entry name" value="DNA polymerase III chi subunit"/>
    <property type="match status" value="1"/>
</dbReference>
<dbReference type="InterPro" id="IPR007459">
    <property type="entry name" value="DNA_pol3_chi"/>
</dbReference>
<dbReference type="GO" id="GO:0003887">
    <property type="term" value="F:DNA-directed DNA polymerase activity"/>
    <property type="evidence" value="ECO:0007669"/>
    <property type="project" value="InterPro"/>
</dbReference>
<proteinExistence type="predicted"/>
<comment type="caution">
    <text evidence="2">The sequence shown here is derived from an EMBL/GenBank/DDBJ whole genome shotgun (WGS) entry which is preliminary data.</text>
</comment>
<sequence length="172" mass="19261">MPENNPVPATGSPAAGGTGQKNLQEDKNQRYWFHILLQDTPSARHLHASRLANKAWQQGDRACIVCDTEQQAEEVDELLWNLTPDAFIPHSIATSPDTPCTDPVGVLLYPPAIGDWDTVIILSENLPAHADRFRRLALIAHNDPAALNQARSHYRQLRTLGIEARVYDQRKR</sequence>
<evidence type="ECO:0000256" key="1">
    <source>
        <dbReference type="SAM" id="MobiDB-lite"/>
    </source>
</evidence>
<dbReference type="InterPro" id="IPR036768">
    <property type="entry name" value="PolIII_chi_sf"/>
</dbReference>
<evidence type="ECO:0000313" key="3">
    <source>
        <dbReference type="Proteomes" id="UP000536442"/>
    </source>
</evidence>
<protein>
    <submittedName>
        <fullName evidence="2">DNA polymerase III subunit chi</fullName>
    </submittedName>
</protein>
<dbReference type="GO" id="GO:0032298">
    <property type="term" value="P:positive regulation of DNA-templated DNA replication initiation"/>
    <property type="evidence" value="ECO:0007669"/>
    <property type="project" value="TreeGrafter"/>
</dbReference>
<dbReference type="EMBL" id="JABEVQ010000002">
    <property type="protein sequence ID" value="NWN90842.1"/>
    <property type="molecule type" value="Genomic_DNA"/>
</dbReference>
<evidence type="ECO:0000313" key="2">
    <source>
        <dbReference type="EMBL" id="NWN90842.1"/>
    </source>
</evidence>
<dbReference type="Proteomes" id="UP000536442">
    <property type="component" value="Unassembled WGS sequence"/>
</dbReference>
<dbReference type="Pfam" id="PF04364">
    <property type="entry name" value="DNA_pol3_chi"/>
    <property type="match status" value="1"/>
</dbReference>
<dbReference type="Gene3D" id="3.40.50.10110">
    <property type="entry name" value="DNA polymerase III subunit chi"/>
    <property type="match status" value="1"/>
</dbReference>
<dbReference type="GO" id="GO:0006260">
    <property type="term" value="P:DNA replication"/>
    <property type="evidence" value="ECO:0007669"/>
    <property type="project" value="InterPro"/>
</dbReference>
<dbReference type="PANTHER" id="PTHR38767">
    <property type="entry name" value="DNA POLYMERASE III SUBUNIT CHI"/>
    <property type="match status" value="1"/>
</dbReference>
<dbReference type="PANTHER" id="PTHR38767:SF1">
    <property type="entry name" value="DNA POLYMERASE III SUBUNIT CHI"/>
    <property type="match status" value="1"/>
</dbReference>
<accession>A0A851HU93</accession>
<dbReference type="AlphaFoldDB" id="A0A851HU93"/>